<dbReference type="Gramene" id="KRH27595">
    <property type="protein sequence ID" value="KRH27595"/>
    <property type="gene ID" value="GLYMA_11G003000"/>
</dbReference>
<reference evidence="8" key="2">
    <citation type="submission" date="2018-02" db="UniProtKB">
        <authorList>
            <consortium name="EnsemblPlants"/>
        </authorList>
    </citation>
    <scope>IDENTIFICATION</scope>
    <source>
        <strain evidence="8">Williams 82</strain>
    </source>
</reference>
<reference evidence="7" key="3">
    <citation type="submission" date="2018-07" db="EMBL/GenBank/DDBJ databases">
        <title>WGS assembly of Glycine max.</title>
        <authorList>
            <person name="Schmutz J."/>
            <person name="Cannon S."/>
            <person name="Schlueter J."/>
            <person name="Ma J."/>
            <person name="Mitros T."/>
            <person name="Nelson W."/>
            <person name="Hyten D."/>
            <person name="Song Q."/>
            <person name="Thelen J."/>
            <person name="Cheng J."/>
            <person name="Xu D."/>
            <person name="Hellsten U."/>
            <person name="May G."/>
            <person name="Yu Y."/>
            <person name="Sakurai T."/>
            <person name="Umezawa T."/>
            <person name="Bhattacharyya M."/>
            <person name="Sandhu D."/>
            <person name="Valliyodan B."/>
            <person name="Lindquist E."/>
            <person name="Peto M."/>
            <person name="Grant D."/>
            <person name="Shu S."/>
            <person name="Goodstein D."/>
            <person name="Barry K."/>
            <person name="Futrell-Griggs M."/>
            <person name="Abernathy B."/>
            <person name="Du J."/>
            <person name="Tian Z."/>
            <person name="Zhu L."/>
            <person name="Gill N."/>
            <person name="Joshi T."/>
            <person name="Libault M."/>
            <person name="Sethuraman A."/>
            <person name="Zhang X."/>
            <person name="Shinozaki K."/>
            <person name="Nguyen H."/>
            <person name="Wing R."/>
            <person name="Cregan P."/>
            <person name="Specht J."/>
            <person name="Grimwood J."/>
            <person name="Rokhsar D."/>
            <person name="Stacey G."/>
            <person name="Shoemaker R."/>
            <person name="Jackson S."/>
        </authorList>
    </citation>
    <scope>NUCLEOTIDE SEQUENCE</scope>
    <source>
        <tissue evidence="7">Callus</tissue>
    </source>
</reference>
<keyword evidence="3 5" id="KW-1133">Transmembrane helix</keyword>
<evidence type="ECO:0000256" key="1">
    <source>
        <dbReference type="ARBA" id="ARBA00004167"/>
    </source>
</evidence>
<reference evidence="7 8" key="1">
    <citation type="journal article" date="2010" name="Nature">
        <title>Genome sequence of the palaeopolyploid soybean.</title>
        <authorList>
            <person name="Schmutz J."/>
            <person name="Cannon S.B."/>
            <person name="Schlueter J."/>
            <person name="Ma J."/>
            <person name="Mitros T."/>
            <person name="Nelson W."/>
            <person name="Hyten D.L."/>
            <person name="Song Q."/>
            <person name="Thelen J.J."/>
            <person name="Cheng J."/>
            <person name="Xu D."/>
            <person name="Hellsten U."/>
            <person name="May G.D."/>
            <person name="Yu Y."/>
            <person name="Sakurai T."/>
            <person name="Umezawa T."/>
            <person name="Bhattacharyya M.K."/>
            <person name="Sandhu D."/>
            <person name="Valliyodan B."/>
            <person name="Lindquist E."/>
            <person name="Peto M."/>
            <person name="Grant D."/>
            <person name="Shu S."/>
            <person name="Goodstein D."/>
            <person name="Barry K."/>
            <person name="Futrell-Griggs M."/>
            <person name="Abernathy B."/>
            <person name="Du J."/>
            <person name="Tian Z."/>
            <person name="Zhu L."/>
            <person name="Gill N."/>
            <person name="Joshi T."/>
            <person name="Libault M."/>
            <person name="Sethuraman A."/>
            <person name="Zhang X.-C."/>
            <person name="Shinozaki K."/>
            <person name="Nguyen H.T."/>
            <person name="Wing R.A."/>
            <person name="Cregan P."/>
            <person name="Specht J."/>
            <person name="Grimwood J."/>
            <person name="Rokhsar D."/>
            <person name="Stacey G."/>
            <person name="Shoemaker R.C."/>
            <person name="Jackson S.A."/>
        </authorList>
    </citation>
    <scope>NUCLEOTIDE SEQUENCE [LARGE SCALE GENOMIC DNA]</scope>
    <source>
        <strain evidence="8">cv. Williams 82</strain>
        <tissue evidence="7">Callus</tissue>
    </source>
</reference>
<dbReference type="AlphaFoldDB" id="I1LFR0"/>
<dbReference type="PaxDb" id="3847-GLYMA11G00530.1"/>
<evidence type="ECO:0000259" key="6">
    <source>
        <dbReference type="Pfam" id="PF03168"/>
    </source>
</evidence>
<organism evidence="8">
    <name type="scientific">Glycine max</name>
    <name type="common">Soybean</name>
    <name type="synonym">Glycine hispida</name>
    <dbReference type="NCBI Taxonomy" id="3847"/>
    <lineage>
        <taxon>Eukaryota</taxon>
        <taxon>Viridiplantae</taxon>
        <taxon>Streptophyta</taxon>
        <taxon>Embryophyta</taxon>
        <taxon>Tracheophyta</taxon>
        <taxon>Spermatophyta</taxon>
        <taxon>Magnoliopsida</taxon>
        <taxon>eudicotyledons</taxon>
        <taxon>Gunneridae</taxon>
        <taxon>Pentapetalae</taxon>
        <taxon>rosids</taxon>
        <taxon>fabids</taxon>
        <taxon>Fabales</taxon>
        <taxon>Fabaceae</taxon>
        <taxon>Papilionoideae</taxon>
        <taxon>50 kb inversion clade</taxon>
        <taxon>NPAAA clade</taxon>
        <taxon>indigoferoid/millettioid clade</taxon>
        <taxon>Phaseoleae</taxon>
        <taxon>Glycine</taxon>
        <taxon>Glycine subgen. Soja</taxon>
    </lineage>
</organism>
<dbReference type="HOGENOM" id="CLU_107779_1_0_1"/>
<proteinExistence type="predicted"/>
<keyword evidence="9" id="KW-1185">Reference proteome</keyword>
<dbReference type="PANTHER" id="PTHR31415">
    <property type="entry name" value="OS05G0367900 PROTEIN"/>
    <property type="match status" value="1"/>
</dbReference>
<dbReference type="GO" id="GO:0009506">
    <property type="term" value="C:plasmodesma"/>
    <property type="evidence" value="ECO:0000318"/>
    <property type="project" value="GO_Central"/>
</dbReference>
<gene>
    <name evidence="7" type="ORF">GLYMA_11G003000</name>
</gene>
<evidence type="ECO:0000256" key="3">
    <source>
        <dbReference type="ARBA" id="ARBA00022989"/>
    </source>
</evidence>
<feature type="domain" description="Late embryogenesis abundant protein LEA-2 subgroup" evidence="6">
    <location>
        <begin position="59"/>
        <end position="149"/>
    </location>
</feature>
<dbReference type="InParanoid" id="I1LFR0"/>
<evidence type="ECO:0000313" key="9">
    <source>
        <dbReference type="Proteomes" id="UP000008827"/>
    </source>
</evidence>
<dbReference type="OMA" id="WGIKSKF"/>
<evidence type="ECO:0000313" key="7">
    <source>
        <dbReference type="EMBL" id="KRH27595.1"/>
    </source>
</evidence>
<accession>I1LFR0</accession>
<dbReference type="InterPro" id="IPR044839">
    <property type="entry name" value="NDR1-like"/>
</dbReference>
<keyword evidence="4 5" id="KW-0472">Membrane</keyword>
<dbReference type="Proteomes" id="UP000008827">
    <property type="component" value="Chromosome 11"/>
</dbReference>
<name>I1LFR0_SOYBN</name>
<dbReference type="SMR" id="I1LFR0"/>
<evidence type="ECO:0000256" key="5">
    <source>
        <dbReference type="SAM" id="Phobius"/>
    </source>
</evidence>
<sequence>MCEGKSLYIWPLKVIGLLGLIVLCLWLALRPKNPSYSIMFISIQHPSNSSENCTIFYSLQIENPNKDSSIYYDKTILSFLYGEPEDEVGETTIVPFHQGTGNTRDVSDTVNAKPRPFKPLFSAISNATTELKVALITRYRYKTWGIKSKFHGLQLKGILPIDSDGKLSRKKKKYPLSRNSNKLGRFKIRH</sequence>
<comment type="subcellular location">
    <subcellularLocation>
        <location evidence="1">Membrane</location>
        <topology evidence="1">Single-pass membrane protein</topology>
    </subcellularLocation>
</comment>
<keyword evidence="2 5" id="KW-0812">Transmembrane</keyword>
<evidence type="ECO:0000313" key="8">
    <source>
        <dbReference type="EnsemblPlants" id="KRH27595"/>
    </source>
</evidence>
<dbReference type="GO" id="GO:0005886">
    <property type="term" value="C:plasma membrane"/>
    <property type="evidence" value="ECO:0000318"/>
    <property type="project" value="GO_Central"/>
</dbReference>
<evidence type="ECO:0000256" key="2">
    <source>
        <dbReference type="ARBA" id="ARBA00022692"/>
    </source>
</evidence>
<dbReference type="EnsemblPlants" id="KRH27595">
    <property type="protein sequence ID" value="KRH27595"/>
    <property type="gene ID" value="GLYMA_11G003000"/>
</dbReference>
<dbReference type="EMBL" id="CM000844">
    <property type="protein sequence ID" value="KRH27595.1"/>
    <property type="molecule type" value="Genomic_DNA"/>
</dbReference>
<dbReference type="eggNOG" id="ENOG502S343">
    <property type="taxonomic scope" value="Eukaryota"/>
</dbReference>
<evidence type="ECO:0000256" key="4">
    <source>
        <dbReference type="ARBA" id="ARBA00023136"/>
    </source>
</evidence>
<dbReference type="InterPro" id="IPR004864">
    <property type="entry name" value="LEA_2"/>
</dbReference>
<feature type="transmembrane region" description="Helical" evidence="5">
    <location>
        <begin position="6"/>
        <end position="29"/>
    </location>
</feature>
<protein>
    <recommendedName>
        <fullName evidence="6">Late embryogenesis abundant protein LEA-2 subgroup domain-containing protein</fullName>
    </recommendedName>
</protein>
<dbReference type="PANTHER" id="PTHR31415:SF89">
    <property type="entry name" value="PROTEIN NDR1-LIKE"/>
    <property type="match status" value="1"/>
</dbReference>
<dbReference type="GO" id="GO:0098542">
    <property type="term" value="P:defense response to other organism"/>
    <property type="evidence" value="ECO:0007669"/>
    <property type="project" value="InterPro"/>
</dbReference>
<dbReference type="Pfam" id="PF03168">
    <property type="entry name" value="LEA_2"/>
    <property type="match status" value="1"/>
</dbReference>